<evidence type="ECO:0000313" key="2">
    <source>
        <dbReference type="EMBL" id="EAQ98679.1"/>
    </source>
</evidence>
<accession>A4A6N2</accession>
<evidence type="ECO:0000313" key="3">
    <source>
        <dbReference type="Proteomes" id="UP000019205"/>
    </source>
</evidence>
<dbReference type="EMBL" id="AAOA02000002">
    <property type="protein sequence ID" value="EAQ98679.1"/>
    <property type="molecule type" value="Genomic_DNA"/>
</dbReference>
<sequence length="435" mass="46414">MAILDCRDTQISLWQEGSALHSPGVVVLEGGDYHFGQAALEQSRLRPRDSNSRFWWQLSTQPLKPTLGAARHTADLVHSHLRHIHATAGAPDALVLAVPDSMPPEQLSLLLGVAQASDFTVSGIVSRSVLLASNHPMVLQAGKAIHLESQLNQTIINELLVENGTIRVTRSTPLPACGLLALQERCVSAIASAFIQQTRFDPTRSARSEQDLYNKLPDILATLRQRGEASVDIDGHRSRVTASALAGASERLIKGLEQSKPETGVPILLDPELHLLPGIEAMEGQTSTLSADTLWTAFIAKRVHIELPGEDVHLVDQLPPADPQPSDNDGTASPAAPESAKAEAEPTPTKIPENEQAASGKATHVLLGTLALPLRGHEVALGGDFSLRKSEDHWTLHGDGALINGMPGASQQPLALGDTLSLGSTGHGRLIEVRD</sequence>
<dbReference type="RefSeq" id="WP_008292764.1">
    <property type="nucleotide sequence ID" value="NZ_CM002299.1"/>
</dbReference>
<dbReference type="Gene3D" id="3.90.640.10">
    <property type="entry name" value="Actin, Chain A, domain 4"/>
    <property type="match status" value="1"/>
</dbReference>
<dbReference type="Gene3D" id="3.30.420.40">
    <property type="match status" value="2"/>
</dbReference>
<protein>
    <submittedName>
        <fullName evidence="2">Uncharacterized protein</fullName>
    </submittedName>
</protein>
<dbReference type="eggNOG" id="ENOG5031ID0">
    <property type="taxonomic scope" value="Bacteria"/>
</dbReference>
<organism evidence="2 3">
    <name type="scientific">Congregibacter litoralis KT71</name>
    <dbReference type="NCBI Taxonomy" id="314285"/>
    <lineage>
        <taxon>Bacteria</taxon>
        <taxon>Pseudomonadati</taxon>
        <taxon>Pseudomonadota</taxon>
        <taxon>Gammaproteobacteria</taxon>
        <taxon>Cellvibrionales</taxon>
        <taxon>Halieaceae</taxon>
        <taxon>Congregibacter</taxon>
    </lineage>
</organism>
<dbReference type="STRING" id="314285.KT71_01840"/>
<evidence type="ECO:0000256" key="1">
    <source>
        <dbReference type="SAM" id="MobiDB-lite"/>
    </source>
</evidence>
<name>A4A6N2_9GAMM</name>
<proteinExistence type="predicted"/>
<feature type="region of interest" description="Disordered" evidence="1">
    <location>
        <begin position="315"/>
        <end position="358"/>
    </location>
</feature>
<comment type="caution">
    <text evidence="2">The sequence shown here is derived from an EMBL/GenBank/DDBJ whole genome shotgun (WGS) entry which is preliminary data.</text>
</comment>
<keyword evidence="3" id="KW-1185">Reference proteome</keyword>
<gene>
    <name evidence="2" type="ORF">KT71_01840</name>
</gene>
<dbReference type="AlphaFoldDB" id="A4A6N2"/>
<dbReference type="HOGENOM" id="CLU_635787_0_0_6"/>
<reference evidence="2 3" key="2">
    <citation type="journal article" date="2009" name="PLoS ONE">
        <title>The photosynthetic apparatus and its regulation in the aerobic gammaproteobacterium Congregibacter litoralis gen. nov., sp. nov.</title>
        <authorList>
            <person name="Spring S."/>
            <person name="Lunsdorf H."/>
            <person name="Fuchs B.M."/>
            <person name="Tindall B.J."/>
        </authorList>
    </citation>
    <scope>NUCLEOTIDE SEQUENCE [LARGE SCALE GENOMIC DNA]</scope>
    <source>
        <strain evidence="2">KT71</strain>
    </source>
</reference>
<dbReference type="Proteomes" id="UP000019205">
    <property type="component" value="Chromosome"/>
</dbReference>
<reference evidence="2 3" key="1">
    <citation type="journal article" date="2007" name="Proc. Natl. Acad. Sci. U.S.A.">
        <title>Characterization of a marine gammaproteobacterium capable of aerobic anoxygenic photosynthesis.</title>
        <authorList>
            <person name="Fuchs B.M."/>
            <person name="Spring S."/>
            <person name="Teeling H."/>
            <person name="Quast C."/>
            <person name="Wulf J."/>
            <person name="Schattenhofer M."/>
            <person name="Yan S."/>
            <person name="Ferriera S."/>
            <person name="Johnson J."/>
            <person name="Glockner F.O."/>
            <person name="Amann R."/>
        </authorList>
    </citation>
    <scope>NUCLEOTIDE SEQUENCE [LARGE SCALE GENOMIC DNA]</scope>
    <source>
        <strain evidence="2">KT71</strain>
    </source>
</reference>
<dbReference type="OrthoDB" id="7052771at2"/>